<dbReference type="InterPro" id="IPR001296">
    <property type="entry name" value="Glyco_trans_1"/>
</dbReference>
<evidence type="ECO:0000256" key="2">
    <source>
        <dbReference type="ARBA" id="ARBA00022679"/>
    </source>
</evidence>
<dbReference type="GO" id="GO:0016757">
    <property type="term" value="F:glycosyltransferase activity"/>
    <property type="evidence" value="ECO:0007669"/>
    <property type="project" value="UniProtKB-KW"/>
</dbReference>
<dbReference type="AlphaFoldDB" id="A0A841BMF8"/>
<keyword evidence="6" id="KW-1185">Reference proteome</keyword>
<dbReference type="Pfam" id="PF13579">
    <property type="entry name" value="Glyco_trans_4_4"/>
    <property type="match status" value="1"/>
</dbReference>
<proteinExistence type="predicted"/>
<evidence type="ECO:0000313" key="6">
    <source>
        <dbReference type="Proteomes" id="UP000587527"/>
    </source>
</evidence>
<organism evidence="5 6">
    <name type="scientific">Allocatelliglobosispora scoriae</name>
    <dbReference type="NCBI Taxonomy" id="643052"/>
    <lineage>
        <taxon>Bacteria</taxon>
        <taxon>Bacillati</taxon>
        <taxon>Actinomycetota</taxon>
        <taxon>Actinomycetes</taxon>
        <taxon>Micromonosporales</taxon>
        <taxon>Micromonosporaceae</taxon>
        <taxon>Allocatelliglobosispora</taxon>
    </lineage>
</organism>
<dbReference type="EMBL" id="JACHMN010000002">
    <property type="protein sequence ID" value="MBB5867942.1"/>
    <property type="molecule type" value="Genomic_DNA"/>
</dbReference>
<dbReference type="EC" id="2.4.1.-" evidence="5"/>
<comment type="caution">
    <text evidence="5">The sequence shown here is derived from an EMBL/GenBank/DDBJ whole genome shotgun (WGS) entry which is preliminary data.</text>
</comment>
<protein>
    <submittedName>
        <fullName evidence="5">Alpha-1,6-mannosyltransferase</fullName>
        <ecNumber evidence="5">2.4.1.-</ecNumber>
    </submittedName>
</protein>
<keyword evidence="2 5" id="KW-0808">Transferase</keyword>
<dbReference type="GO" id="GO:1901137">
    <property type="term" value="P:carbohydrate derivative biosynthetic process"/>
    <property type="evidence" value="ECO:0007669"/>
    <property type="project" value="UniProtKB-ARBA"/>
</dbReference>
<evidence type="ECO:0000259" key="3">
    <source>
        <dbReference type="Pfam" id="PF00534"/>
    </source>
</evidence>
<dbReference type="PANTHER" id="PTHR45947">
    <property type="entry name" value="SULFOQUINOVOSYL TRANSFERASE SQD2"/>
    <property type="match status" value="1"/>
</dbReference>
<dbReference type="RefSeq" id="WP_312875119.1">
    <property type="nucleotide sequence ID" value="NZ_JACHMN010000002.1"/>
</dbReference>
<accession>A0A841BMF8</accession>
<dbReference type="PANTHER" id="PTHR45947:SF3">
    <property type="entry name" value="SULFOQUINOVOSYL TRANSFERASE SQD2"/>
    <property type="match status" value="1"/>
</dbReference>
<evidence type="ECO:0000313" key="5">
    <source>
        <dbReference type="EMBL" id="MBB5867942.1"/>
    </source>
</evidence>
<dbReference type="Pfam" id="PF00534">
    <property type="entry name" value="Glycos_transf_1"/>
    <property type="match status" value="1"/>
</dbReference>
<feature type="domain" description="Glycosyltransferase subfamily 4-like N-terminal" evidence="4">
    <location>
        <begin position="18"/>
        <end position="178"/>
    </location>
</feature>
<evidence type="ECO:0000256" key="1">
    <source>
        <dbReference type="ARBA" id="ARBA00022676"/>
    </source>
</evidence>
<reference evidence="5 6" key="1">
    <citation type="submission" date="2020-08" db="EMBL/GenBank/DDBJ databases">
        <title>Sequencing the genomes of 1000 actinobacteria strains.</title>
        <authorList>
            <person name="Klenk H.-P."/>
        </authorList>
    </citation>
    <scope>NUCLEOTIDE SEQUENCE [LARGE SCALE GENOMIC DNA]</scope>
    <source>
        <strain evidence="5 6">DSM 45362</strain>
    </source>
</reference>
<dbReference type="SUPFAM" id="SSF53756">
    <property type="entry name" value="UDP-Glycosyltransferase/glycogen phosphorylase"/>
    <property type="match status" value="1"/>
</dbReference>
<feature type="domain" description="Glycosyl transferase family 1" evidence="3">
    <location>
        <begin position="201"/>
        <end position="344"/>
    </location>
</feature>
<dbReference type="InterPro" id="IPR050194">
    <property type="entry name" value="Glycosyltransferase_grp1"/>
</dbReference>
<dbReference type="Gene3D" id="3.40.50.2000">
    <property type="entry name" value="Glycogen Phosphorylase B"/>
    <property type="match status" value="2"/>
</dbReference>
<sequence length="397" mass="41784">MRPLRIVRLANFVTPSSGGLRTALRELGRGYLDAGHHPVLVTPGPAHSDSSTEQGRVITLPGPLVPGLGGYRVLLRRRPLTRLLAELRPDVIEVSDRSTLRWTGRWAARHGVASVMVSHESLDGLLAVAGLPTGPRTRVADRLNRATARRYDTVVCTTRWAAAEFDRVGAGNVRQVPLGVDLTAFHPGLRSATTRAAYAEPGEVLIVCCTRLSVEKRPQRALTTLRGLLAAGVPARLVIAGDGPLRANLTAAAADLPVTFTGWISDRPTLAGLLASADAAIAPGPIETFGLAALECLATGTPVVASADSALPGVLGAAGLGAVGDDFTPALRELLARPERDRRTAARSRAEQFGWQAAADGFLAVFEELVFGPPALPGEALDFGSMKCSVIACTVHR</sequence>
<dbReference type="Proteomes" id="UP000587527">
    <property type="component" value="Unassembled WGS sequence"/>
</dbReference>
<dbReference type="InterPro" id="IPR028098">
    <property type="entry name" value="Glyco_trans_4-like_N"/>
</dbReference>
<gene>
    <name evidence="5" type="ORF">F4553_001321</name>
</gene>
<evidence type="ECO:0000259" key="4">
    <source>
        <dbReference type="Pfam" id="PF13579"/>
    </source>
</evidence>
<keyword evidence="1 5" id="KW-0328">Glycosyltransferase</keyword>
<name>A0A841BMF8_9ACTN</name>